<feature type="signal peptide" evidence="2">
    <location>
        <begin position="1"/>
        <end position="22"/>
    </location>
</feature>
<dbReference type="Gene3D" id="2.20.200.10">
    <property type="entry name" value="Outer membrane efflux proteins (OEP)"/>
    <property type="match status" value="1"/>
</dbReference>
<dbReference type="EMBL" id="BAABHY010000001">
    <property type="protein sequence ID" value="GAA5106481.1"/>
    <property type="molecule type" value="Genomic_DNA"/>
</dbReference>
<dbReference type="InterPro" id="IPR003423">
    <property type="entry name" value="OMP_efflux"/>
</dbReference>
<comment type="similarity">
    <text evidence="1">Belongs to the outer membrane factor (OMF) (TC 1.B.17) family.</text>
</comment>
<sequence length="461" mass="52233">MKKLTKSVLPLLISLVICSCTSVEYKDASLSSQLNYSSSVSSQYRVDNQWWSAYQDQQLNQLVDMALANNVDLAQSALTMQKAMYQANLSELDLYPTLSGDVGASASRNTYEHDSFSQNRSFSGELSLSYEVDLWRKLSDSAQADKFEYQATYFDKENTRLTLINSVIDVYFNLAYLNNAVNVTQNSLNNYQQMQDVIAAKYQNGKTDELDLLQVKQTIKTDENSLLTYQTQIKDNEQVLRNLLNLPPSAELNIHYPDMLTVKKLTVDLDVPLSVLANRPDLKASELRLQEAFKDLEAQNKAWYPSITLKTALSSSDSQASSALDFPVLLGSVSINLPFLSWNTVKNNINIAKTDYESRRLDFASDINTALNEVAYYYAAYVNNQAILGNTQVKYQADLAVLKIYDDRYRTGKVEFKDLLDNINTVNTSKLSLLDESYQLIKYENMIFKAMAGRYQSIHQS</sequence>
<organism evidence="3 4">
    <name type="scientific">Orbus sasakiae</name>
    <dbReference type="NCBI Taxonomy" id="1078475"/>
    <lineage>
        <taxon>Bacteria</taxon>
        <taxon>Pseudomonadati</taxon>
        <taxon>Pseudomonadota</taxon>
        <taxon>Gammaproteobacteria</taxon>
        <taxon>Orbales</taxon>
        <taxon>Orbaceae</taxon>
        <taxon>Orbus</taxon>
    </lineage>
</organism>
<name>A0ABP9N172_9GAMM</name>
<evidence type="ECO:0000313" key="4">
    <source>
        <dbReference type="Proteomes" id="UP001500171"/>
    </source>
</evidence>
<dbReference type="Pfam" id="PF02321">
    <property type="entry name" value="OEP"/>
    <property type="match status" value="2"/>
</dbReference>
<dbReference type="Gene3D" id="1.20.1600.10">
    <property type="entry name" value="Outer membrane efflux proteins (OEP)"/>
    <property type="match status" value="1"/>
</dbReference>
<evidence type="ECO:0000313" key="3">
    <source>
        <dbReference type="EMBL" id="GAA5106481.1"/>
    </source>
</evidence>
<gene>
    <name evidence="3" type="ORF">GCM10023211_06380</name>
</gene>
<dbReference type="InterPro" id="IPR010131">
    <property type="entry name" value="MdtP/NodT-like"/>
</dbReference>
<keyword evidence="2" id="KW-0732">Signal</keyword>
<dbReference type="Proteomes" id="UP001500171">
    <property type="component" value="Unassembled WGS sequence"/>
</dbReference>
<accession>A0ABP9N172</accession>
<dbReference type="RefSeq" id="WP_345488733.1">
    <property type="nucleotide sequence ID" value="NZ_BAABHY010000001.1"/>
</dbReference>
<reference evidence="4" key="1">
    <citation type="journal article" date="2019" name="Int. J. Syst. Evol. Microbiol.">
        <title>The Global Catalogue of Microorganisms (GCM) 10K type strain sequencing project: providing services to taxonomists for standard genome sequencing and annotation.</title>
        <authorList>
            <consortium name="The Broad Institute Genomics Platform"/>
            <consortium name="The Broad Institute Genome Sequencing Center for Infectious Disease"/>
            <person name="Wu L."/>
            <person name="Ma J."/>
        </authorList>
    </citation>
    <scope>NUCLEOTIDE SEQUENCE [LARGE SCALE GENOMIC DNA]</scope>
    <source>
        <strain evidence="4">JCM 18050</strain>
    </source>
</reference>
<dbReference type="PANTHER" id="PTHR30203:SF32">
    <property type="entry name" value="CATION EFFLUX SYSTEM PROTEIN CUSC"/>
    <property type="match status" value="1"/>
</dbReference>
<feature type="chain" id="PRO_5047362005" evidence="2">
    <location>
        <begin position="23"/>
        <end position="461"/>
    </location>
</feature>
<evidence type="ECO:0000256" key="2">
    <source>
        <dbReference type="SAM" id="SignalP"/>
    </source>
</evidence>
<dbReference type="PANTHER" id="PTHR30203">
    <property type="entry name" value="OUTER MEMBRANE CATION EFFLUX PROTEIN"/>
    <property type="match status" value="1"/>
</dbReference>
<proteinExistence type="inferred from homology"/>
<protein>
    <submittedName>
        <fullName evidence="3">TolC family protein</fullName>
    </submittedName>
</protein>
<comment type="caution">
    <text evidence="3">The sequence shown here is derived from an EMBL/GenBank/DDBJ whole genome shotgun (WGS) entry which is preliminary data.</text>
</comment>
<dbReference type="PROSITE" id="PS51257">
    <property type="entry name" value="PROKAR_LIPOPROTEIN"/>
    <property type="match status" value="1"/>
</dbReference>
<evidence type="ECO:0000256" key="1">
    <source>
        <dbReference type="ARBA" id="ARBA00007613"/>
    </source>
</evidence>
<dbReference type="SUPFAM" id="SSF56954">
    <property type="entry name" value="Outer membrane efflux proteins (OEP)"/>
    <property type="match status" value="1"/>
</dbReference>
<keyword evidence="4" id="KW-1185">Reference proteome</keyword>